<feature type="non-terminal residue" evidence="1">
    <location>
        <position position="110"/>
    </location>
</feature>
<dbReference type="AlphaFoldDB" id="A0AAD7AR78"/>
<gene>
    <name evidence="1" type="ORF">DFH08DRAFT_680600</name>
</gene>
<protein>
    <recommendedName>
        <fullName evidence="3">F-box domain-containing protein</fullName>
    </recommendedName>
</protein>
<evidence type="ECO:0000313" key="1">
    <source>
        <dbReference type="EMBL" id="KAJ7366448.1"/>
    </source>
</evidence>
<name>A0AAD7AR78_9AGAR</name>
<comment type="caution">
    <text evidence="1">The sequence shown here is derived from an EMBL/GenBank/DDBJ whole genome shotgun (WGS) entry which is preliminary data.</text>
</comment>
<sequence>MVQDLLAHRTDNLAYLNSQIPKRRGKKISHELRAELDNTRRSIQFHRALISPWRRLPMEIISEIFLFTLERRDMKGNHWNDDRDGTLLLCKICSVWRAIALRTPALWNVL</sequence>
<keyword evidence="2" id="KW-1185">Reference proteome</keyword>
<dbReference type="Proteomes" id="UP001218218">
    <property type="component" value="Unassembled WGS sequence"/>
</dbReference>
<proteinExistence type="predicted"/>
<accession>A0AAD7AR78</accession>
<reference evidence="1" key="1">
    <citation type="submission" date="2023-03" db="EMBL/GenBank/DDBJ databases">
        <title>Massive genome expansion in bonnet fungi (Mycena s.s.) driven by repeated elements and novel gene families across ecological guilds.</title>
        <authorList>
            <consortium name="Lawrence Berkeley National Laboratory"/>
            <person name="Harder C.B."/>
            <person name="Miyauchi S."/>
            <person name="Viragh M."/>
            <person name="Kuo A."/>
            <person name="Thoen E."/>
            <person name="Andreopoulos B."/>
            <person name="Lu D."/>
            <person name="Skrede I."/>
            <person name="Drula E."/>
            <person name="Henrissat B."/>
            <person name="Morin E."/>
            <person name="Kohler A."/>
            <person name="Barry K."/>
            <person name="LaButti K."/>
            <person name="Morin E."/>
            <person name="Salamov A."/>
            <person name="Lipzen A."/>
            <person name="Mereny Z."/>
            <person name="Hegedus B."/>
            <person name="Baldrian P."/>
            <person name="Stursova M."/>
            <person name="Weitz H."/>
            <person name="Taylor A."/>
            <person name="Grigoriev I.V."/>
            <person name="Nagy L.G."/>
            <person name="Martin F."/>
            <person name="Kauserud H."/>
        </authorList>
    </citation>
    <scope>NUCLEOTIDE SEQUENCE</scope>
    <source>
        <strain evidence="1">CBHHK002</strain>
    </source>
</reference>
<evidence type="ECO:0000313" key="2">
    <source>
        <dbReference type="Proteomes" id="UP001218218"/>
    </source>
</evidence>
<dbReference type="EMBL" id="JARIHO010000002">
    <property type="protein sequence ID" value="KAJ7366448.1"/>
    <property type="molecule type" value="Genomic_DNA"/>
</dbReference>
<evidence type="ECO:0008006" key="3">
    <source>
        <dbReference type="Google" id="ProtNLM"/>
    </source>
</evidence>
<organism evidence="1 2">
    <name type="scientific">Mycena albidolilacea</name>
    <dbReference type="NCBI Taxonomy" id="1033008"/>
    <lineage>
        <taxon>Eukaryota</taxon>
        <taxon>Fungi</taxon>
        <taxon>Dikarya</taxon>
        <taxon>Basidiomycota</taxon>
        <taxon>Agaricomycotina</taxon>
        <taxon>Agaricomycetes</taxon>
        <taxon>Agaricomycetidae</taxon>
        <taxon>Agaricales</taxon>
        <taxon>Marasmiineae</taxon>
        <taxon>Mycenaceae</taxon>
        <taxon>Mycena</taxon>
    </lineage>
</organism>